<evidence type="ECO:0000313" key="17">
    <source>
        <dbReference type="EMBL" id="OJJ79647.1"/>
    </source>
</evidence>
<dbReference type="RefSeq" id="XP_022396345.1">
    <property type="nucleotide sequence ID" value="XM_022542969.1"/>
</dbReference>
<evidence type="ECO:0000256" key="5">
    <source>
        <dbReference type="ARBA" id="ARBA00022618"/>
    </source>
</evidence>
<dbReference type="AlphaFoldDB" id="A0A1L9V6T6"/>
<dbReference type="GO" id="GO:0007189">
    <property type="term" value="P:adenylate cyclase-activating G protein-coupled receptor signaling pathway"/>
    <property type="evidence" value="ECO:0007669"/>
    <property type="project" value="TreeGrafter"/>
</dbReference>
<evidence type="ECO:0000256" key="2">
    <source>
        <dbReference type="ARBA" id="ARBA00004141"/>
    </source>
</evidence>
<evidence type="ECO:0000256" key="3">
    <source>
        <dbReference type="ARBA" id="ARBA00004629"/>
    </source>
</evidence>
<dbReference type="Proteomes" id="UP000184300">
    <property type="component" value="Unassembled WGS sequence"/>
</dbReference>
<evidence type="ECO:0000256" key="14">
    <source>
        <dbReference type="SAM" id="MobiDB-lite"/>
    </source>
</evidence>
<accession>A0A1L9V6T6</accession>
<comment type="subcellular location">
    <subcellularLocation>
        <location evidence="3">Chromosome</location>
        <location evidence="3">Centromere</location>
        <location evidence="3">Kinetochore</location>
    </subcellularLocation>
    <subcellularLocation>
        <location evidence="2">Membrane</location>
        <topology evidence="2">Multi-pass membrane protein</topology>
    </subcellularLocation>
    <subcellularLocation>
        <location evidence="1">Nucleus</location>
    </subcellularLocation>
</comment>
<feature type="transmembrane region" description="Helical" evidence="15">
    <location>
        <begin position="20"/>
        <end position="39"/>
    </location>
</feature>
<keyword evidence="13" id="KW-0137">Centromere</keyword>
<evidence type="ECO:0000256" key="11">
    <source>
        <dbReference type="ARBA" id="ARBA00023242"/>
    </source>
</evidence>
<evidence type="ECO:0000256" key="6">
    <source>
        <dbReference type="ARBA" id="ARBA00022692"/>
    </source>
</evidence>
<dbReference type="VEuPathDB" id="FungiDB:ASPGLDRAFT_180568"/>
<keyword evidence="5" id="KW-0132">Cell division</keyword>
<evidence type="ECO:0000256" key="15">
    <source>
        <dbReference type="SAM" id="Phobius"/>
    </source>
</evidence>
<keyword evidence="6 15" id="KW-0812">Transmembrane</keyword>
<feature type="transmembrane region" description="Helical" evidence="15">
    <location>
        <begin position="315"/>
        <end position="339"/>
    </location>
</feature>
<feature type="compositionally biased region" description="Low complexity" evidence="14">
    <location>
        <begin position="355"/>
        <end position="367"/>
    </location>
</feature>
<evidence type="ECO:0000256" key="9">
    <source>
        <dbReference type="ARBA" id="ARBA00022989"/>
    </source>
</evidence>
<evidence type="ECO:0000256" key="10">
    <source>
        <dbReference type="ARBA" id="ARBA00023136"/>
    </source>
</evidence>
<keyword evidence="4" id="KW-0158">Chromosome</keyword>
<evidence type="ECO:0000256" key="7">
    <source>
        <dbReference type="ARBA" id="ARBA00022776"/>
    </source>
</evidence>
<dbReference type="PANTHER" id="PTHR23112">
    <property type="entry name" value="G PROTEIN-COUPLED RECEPTOR 157-RELATED"/>
    <property type="match status" value="1"/>
</dbReference>
<evidence type="ECO:0000313" key="18">
    <source>
        <dbReference type="Proteomes" id="UP000184300"/>
    </source>
</evidence>
<name>A0A1L9V6T6_ASPGL</name>
<keyword evidence="10 15" id="KW-0472">Membrane</keyword>
<feature type="domain" description="G-protein coupled receptors family 2 profile 2" evidence="16">
    <location>
        <begin position="11"/>
        <end position="197"/>
    </location>
</feature>
<feature type="transmembrane region" description="Helical" evidence="15">
    <location>
        <begin position="46"/>
        <end position="64"/>
    </location>
</feature>
<dbReference type="InterPro" id="IPR017981">
    <property type="entry name" value="GPCR_2-like_7TM"/>
</dbReference>
<dbReference type="GO" id="GO:0007166">
    <property type="term" value="P:cell surface receptor signaling pathway"/>
    <property type="evidence" value="ECO:0007669"/>
    <property type="project" value="InterPro"/>
</dbReference>
<dbReference type="STRING" id="1160497.A0A1L9V6T6"/>
<evidence type="ECO:0000256" key="1">
    <source>
        <dbReference type="ARBA" id="ARBA00004123"/>
    </source>
</evidence>
<dbReference type="GO" id="GO:0005634">
    <property type="term" value="C:nucleus"/>
    <property type="evidence" value="ECO:0007669"/>
    <property type="project" value="UniProtKB-SubCell"/>
</dbReference>
<organism evidence="17 18">
    <name type="scientific">Aspergillus glaucus CBS 516.65</name>
    <dbReference type="NCBI Taxonomy" id="1160497"/>
    <lineage>
        <taxon>Eukaryota</taxon>
        <taxon>Fungi</taxon>
        <taxon>Dikarya</taxon>
        <taxon>Ascomycota</taxon>
        <taxon>Pezizomycotina</taxon>
        <taxon>Eurotiomycetes</taxon>
        <taxon>Eurotiomycetidae</taxon>
        <taxon>Eurotiales</taxon>
        <taxon>Aspergillaceae</taxon>
        <taxon>Aspergillus</taxon>
        <taxon>Aspergillus subgen. Aspergillus</taxon>
    </lineage>
</organism>
<keyword evidence="11" id="KW-0539">Nucleus</keyword>
<gene>
    <name evidence="17" type="ORF">ASPGLDRAFT_180568</name>
</gene>
<dbReference type="InterPro" id="IPR007128">
    <property type="entry name" value="PMF1/Nnf1"/>
</dbReference>
<feature type="transmembrane region" description="Helical" evidence="15">
    <location>
        <begin position="167"/>
        <end position="188"/>
    </location>
</feature>
<evidence type="ECO:0000256" key="8">
    <source>
        <dbReference type="ARBA" id="ARBA00022838"/>
    </source>
</evidence>
<dbReference type="GO" id="GO:0005886">
    <property type="term" value="C:plasma membrane"/>
    <property type="evidence" value="ECO:0007669"/>
    <property type="project" value="TreeGrafter"/>
</dbReference>
<keyword evidence="12" id="KW-0131">Cell cycle</keyword>
<dbReference type="SUPFAM" id="SSF81321">
    <property type="entry name" value="Family A G protein-coupled receptor-like"/>
    <property type="match status" value="1"/>
</dbReference>
<dbReference type="Pfam" id="PF05462">
    <property type="entry name" value="Dicty_CAR"/>
    <property type="match status" value="1"/>
</dbReference>
<evidence type="ECO:0000256" key="13">
    <source>
        <dbReference type="ARBA" id="ARBA00023328"/>
    </source>
</evidence>
<proteinExistence type="predicted"/>
<dbReference type="Gene3D" id="1.20.1070.10">
    <property type="entry name" value="Rhodopsin 7-helix transmembrane proteins"/>
    <property type="match status" value="1"/>
</dbReference>
<keyword evidence="9 15" id="KW-1133">Transmembrane helix</keyword>
<protein>
    <recommendedName>
        <fullName evidence="16">G-protein coupled receptors family 2 profile 2 domain-containing protein</fullName>
    </recommendedName>
</protein>
<evidence type="ECO:0000256" key="4">
    <source>
        <dbReference type="ARBA" id="ARBA00022454"/>
    </source>
</evidence>
<keyword evidence="18" id="KW-1185">Reference proteome</keyword>
<dbReference type="GO" id="GO:0051301">
    <property type="term" value="P:cell division"/>
    <property type="evidence" value="ECO:0007669"/>
    <property type="project" value="UniProtKB-KW"/>
</dbReference>
<dbReference type="EMBL" id="KV878916">
    <property type="protein sequence ID" value="OJJ79647.1"/>
    <property type="molecule type" value="Genomic_DNA"/>
</dbReference>
<feature type="compositionally biased region" description="Pro residues" evidence="14">
    <location>
        <begin position="368"/>
        <end position="383"/>
    </location>
</feature>
<dbReference type="PROSITE" id="PS50261">
    <property type="entry name" value="G_PROTEIN_RECEP_F2_4"/>
    <property type="match status" value="1"/>
</dbReference>
<dbReference type="GeneID" id="34459230"/>
<feature type="region of interest" description="Disordered" evidence="14">
    <location>
        <begin position="355"/>
        <end position="385"/>
    </location>
</feature>
<feature type="transmembrane region" description="Helical" evidence="15">
    <location>
        <begin position="118"/>
        <end position="140"/>
    </location>
</feature>
<dbReference type="GO" id="GO:0004930">
    <property type="term" value="F:G protein-coupled receptor activity"/>
    <property type="evidence" value="ECO:0007669"/>
    <property type="project" value="TreeGrafter"/>
</dbReference>
<keyword evidence="7" id="KW-0498">Mitosis</keyword>
<evidence type="ECO:0000259" key="16">
    <source>
        <dbReference type="PROSITE" id="PS50261"/>
    </source>
</evidence>
<dbReference type="Pfam" id="PF03980">
    <property type="entry name" value="Nnf1"/>
    <property type="match status" value="1"/>
</dbReference>
<reference evidence="18" key="1">
    <citation type="journal article" date="2017" name="Genome Biol.">
        <title>Comparative genomics reveals high biological diversity and specific adaptations in the industrially and medically important fungal genus Aspergillus.</title>
        <authorList>
            <person name="de Vries R.P."/>
            <person name="Riley R."/>
            <person name="Wiebenga A."/>
            <person name="Aguilar-Osorio G."/>
            <person name="Amillis S."/>
            <person name="Uchima C.A."/>
            <person name="Anderluh G."/>
            <person name="Asadollahi M."/>
            <person name="Askin M."/>
            <person name="Barry K."/>
            <person name="Battaglia E."/>
            <person name="Bayram O."/>
            <person name="Benocci T."/>
            <person name="Braus-Stromeyer S.A."/>
            <person name="Caldana C."/>
            <person name="Canovas D."/>
            <person name="Cerqueira G.C."/>
            <person name="Chen F."/>
            <person name="Chen W."/>
            <person name="Choi C."/>
            <person name="Clum A."/>
            <person name="Dos Santos R.A."/>
            <person name="Damasio A.R."/>
            <person name="Diallinas G."/>
            <person name="Emri T."/>
            <person name="Fekete E."/>
            <person name="Flipphi M."/>
            <person name="Freyberg S."/>
            <person name="Gallo A."/>
            <person name="Gournas C."/>
            <person name="Habgood R."/>
            <person name="Hainaut M."/>
            <person name="Harispe M.L."/>
            <person name="Henrissat B."/>
            <person name="Hilden K.S."/>
            <person name="Hope R."/>
            <person name="Hossain A."/>
            <person name="Karabika E."/>
            <person name="Karaffa L."/>
            <person name="Karanyi Z."/>
            <person name="Krasevec N."/>
            <person name="Kuo A."/>
            <person name="Kusch H."/>
            <person name="LaButti K."/>
            <person name="Lagendijk E.L."/>
            <person name="Lapidus A."/>
            <person name="Levasseur A."/>
            <person name="Lindquist E."/>
            <person name="Lipzen A."/>
            <person name="Logrieco A.F."/>
            <person name="MacCabe A."/>
            <person name="Maekelae M.R."/>
            <person name="Malavazi I."/>
            <person name="Melin P."/>
            <person name="Meyer V."/>
            <person name="Mielnichuk N."/>
            <person name="Miskei M."/>
            <person name="Molnar A.P."/>
            <person name="Mule G."/>
            <person name="Ngan C.Y."/>
            <person name="Orejas M."/>
            <person name="Orosz E."/>
            <person name="Ouedraogo J.P."/>
            <person name="Overkamp K.M."/>
            <person name="Park H.-S."/>
            <person name="Perrone G."/>
            <person name="Piumi F."/>
            <person name="Punt P.J."/>
            <person name="Ram A.F."/>
            <person name="Ramon A."/>
            <person name="Rauscher S."/>
            <person name="Record E."/>
            <person name="Riano-Pachon D.M."/>
            <person name="Robert V."/>
            <person name="Roehrig J."/>
            <person name="Ruller R."/>
            <person name="Salamov A."/>
            <person name="Salih N.S."/>
            <person name="Samson R.A."/>
            <person name="Sandor E."/>
            <person name="Sanguinetti M."/>
            <person name="Schuetze T."/>
            <person name="Sepcic K."/>
            <person name="Shelest E."/>
            <person name="Sherlock G."/>
            <person name="Sophianopoulou V."/>
            <person name="Squina F.M."/>
            <person name="Sun H."/>
            <person name="Susca A."/>
            <person name="Todd R.B."/>
            <person name="Tsang A."/>
            <person name="Unkles S.E."/>
            <person name="van de Wiele N."/>
            <person name="van Rossen-Uffink D."/>
            <person name="Oliveira J.V."/>
            <person name="Vesth T.C."/>
            <person name="Visser J."/>
            <person name="Yu J.-H."/>
            <person name="Zhou M."/>
            <person name="Andersen M.R."/>
            <person name="Archer D.B."/>
            <person name="Baker S.E."/>
            <person name="Benoit I."/>
            <person name="Brakhage A.A."/>
            <person name="Braus G.H."/>
            <person name="Fischer R."/>
            <person name="Frisvad J.C."/>
            <person name="Goldman G.H."/>
            <person name="Houbraken J."/>
            <person name="Oakley B."/>
            <person name="Pocsi I."/>
            <person name="Scazzocchio C."/>
            <person name="Seiboth B."/>
            <person name="vanKuyk P.A."/>
            <person name="Wortman J."/>
            <person name="Dyer P.S."/>
            <person name="Grigoriev I.V."/>
        </authorList>
    </citation>
    <scope>NUCLEOTIDE SEQUENCE [LARGE SCALE GENOMIC DNA]</scope>
    <source>
        <strain evidence="18">CBS 516.65</strain>
    </source>
</reference>
<keyword evidence="8" id="KW-0995">Kinetochore</keyword>
<sequence>MPLATQELFAISVTERICSAISLLGTCIIVTTFLASSSFRKPINRLVFYASWGNLMTNVATMVSQSGIQAGANSCLCRFQAFMIQWFMPADALWAIAMACNVYLTFFRKYDLEQLRRLEWKYLVCCYGLPFIPAFTYFFIETKDRGKVYGSAVLWCWVAPQWDFLRIAMFYGPVWLIIIITLVIYVRAGKAIYQKRRQLRDFDGSVDSNFEIGNPFEPSSFTKVAETQVTIESAIAATRIPNLARDSIGSRLQRPFKTVPYSPYSVSVEAGGAFEKLSGPTTTLKSIKNELLDSAPQRHAMVAEANSAAWAYTKYALLFFIALLVTWAPLTANRVYAWAHPDSFNFGLNYVSNNNNSTENANTQPQRPASPSPPPPAPVPLTPGPRASRLQQVFEQALARTLRANSYSNFSSCFPTPAKHVPASLESVWRQLNAKLEESAKAEFEDIVLEREAVRQLNELDRLVGEARYRRDNGDDEMQEGEGGGKNVAPHTLGAEQLYQAHLTPFLEEAQSNLNEKIDTTNAENATLAQEIQGQRVEIENLMLSLESVVDDLDGAAAAATQYSKENDLRQDTIQMDEEIKGRTEI</sequence>
<feature type="transmembrane region" description="Helical" evidence="15">
    <location>
        <begin position="84"/>
        <end position="106"/>
    </location>
</feature>
<dbReference type="PANTHER" id="PTHR23112:SF0">
    <property type="entry name" value="TRANSMEMBRANE PROTEIN 116"/>
    <property type="match status" value="1"/>
</dbReference>
<evidence type="ECO:0000256" key="12">
    <source>
        <dbReference type="ARBA" id="ARBA00023306"/>
    </source>
</evidence>
<dbReference type="GO" id="GO:0000444">
    <property type="term" value="C:MIS12/MIND type complex"/>
    <property type="evidence" value="ECO:0007669"/>
    <property type="project" value="InterPro"/>
</dbReference>
<dbReference type="OrthoDB" id="18453at2759"/>